<sequence>MDRNTPPLPCNKNKFTTVRLSANPTERALYLKSNKPLVENSTNLSGNLAIAHPESIDSTLVGKV</sequence>
<dbReference type="AlphaFoldDB" id="A0A4P6HI16"/>
<proteinExistence type="predicted"/>
<organism evidence="1 2">
    <name type="scientific">Solidesulfovibrio carbinolicus</name>
    <dbReference type="NCBI Taxonomy" id="296842"/>
    <lineage>
        <taxon>Bacteria</taxon>
        <taxon>Pseudomonadati</taxon>
        <taxon>Thermodesulfobacteriota</taxon>
        <taxon>Desulfovibrionia</taxon>
        <taxon>Desulfovibrionales</taxon>
        <taxon>Desulfovibrionaceae</taxon>
        <taxon>Solidesulfovibrio</taxon>
    </lineage>
</organism>
<accession>A0A4P6HI16</accession>
<dbReference type="SUPFAM" id="SSF55821">
    <property type="entry name" value="YrdC/RibB"/>
    <property type="match status" value="1"/>
</dbReference>
<dbReference type="EMBL" id="CP026538">
    <property type="protein sequence ID" value="QAZ66146.1"/>
    <property type="molecule type" value="Genomic_DNA"/>
</dbReference>
<dbReference type="Proteomes" id="UP000293296">
    <property type="component" value="Chromosome"/>
</dbReference>
<evidence type="ECO:0000313" key="2">
    <source>
        <dbReference type="Proteomes" id="UP000293296"/>
    </source>
</evidence>
<reference evidence="1 2" key="1">
    <citation type="submission" date="2018-02" db="EMBL/GenBank/DDBJ databases">
        <title>Genome sequence of Desulfovibrio carbinolicus DSM 3852.</title>
        <authorList>
            <person name="Wilbanks E."/>
            <person name="Skennerton C.T."/>
            <person name="Orphan V.J."/>
        </authorList>
    </citation>
    <scope>NUCLEOTIDE SEQUENCE [LARGE SCALE GENOMIC DNA]</scope>
    <source>
        <strain evidence="1 2">DSM 3852</strain>
    </source>
</reference>
<keyword evidence="2" id="KW-1185">Reference proteome</keyword>
<gene>
    <name evidence="1" type="ORF">C3Y92_02370</name>
</gene>
<name>A0A4P6HI16_9BACT</name>
<dbReference type="KEGG" id="dcb:C3Y92_02370"/>
<evidence type="ECO:0000313" key="1">
    <source>
        <dbReference type="EMBL" id="QAZ66146.1"/>
    </source>
</evidence>
<dbReference type="InterPro" id="IPR017945">
    <property type="entry name" value="DHBP_synth_RibB-like_a/b_dom"/>
</dbReference>
<protein>
    <submittedName>
        <fullName evidence="1">Uncharacterized protein</fullName>
    </submittedName>
</protein>